<gene>
    <name evidence="7 9" type="primary">gmd</name>
    <name evidence="9" type="ORF">ENN98_07345</name>
</gene>
<proteinExistence type="inferred from homology"/>
<dbReference type="EC" id="4.2.1.47" evidence="4 7"/>
<accession>A0A7C2TIC7</accession>
<dbReference type="PANTHER" id="PTHR43715:SF1">
    <property type="entry name" value="GDP-MANNOSE 4,6 DEHYDRATASE"/>
    <property type="match status" value="1"/>
</dbReference>
<protein>
    <recommendedName>
        <fullName evidence="4 7">GDP-mannose 4,6-dehydratase</fullName>
        <ecNumber evidence="4 7">4.2.1.47</ecNumber>
    </recommendedName>
    <alternativeName>
        <fullName evidence="7">GDP-D-mannose dehydratase</fullName>
    </alternativeName>
</protein>
<dbReference type="Pfam" id="PF16363">
    <property type="entry name" value="GDP_Man_Dehyd"/>
    <property type="match status" value="1"/>
</dbReference>
<comment type="catalytic activity">
    <reaction evidence="1 7">
        <text>GDP-alpha-D-mannose = GDP-4-dehydro-alpha-D-rhamnose + H2O</text>
        <dbReference type="Rhea" id="RHEA:23820"/>
        <dbReference type="ChEBI" id="CHEBI:15377"/>
        <dbReference type="ChEBI" id="CHEBI:57527"/>
        <dbReference type="ChEBI" id="CHEBI:57964"/>
        <dbReference type="EC" id="4.2.1.47"/>
    </reaction>
</comment>
<evidence type="ECO:0000259" key="8">
    <source>
        <dbReference type="Pfam" id="PF16363"/>
    </source>
</evidence>
<keyword evidence="5 7" id="KW-0456">Lyase</keyword>
<dbReference type="GO" id="GO:0008446">
    <property type="term" value="F:GDP-mannose 4,6-dehydratase activity"/>
    <property type="evidence" value="ECO:0007669"/>
    <property type="project" value="UniProtKB-UniRule"/>
</dbReference>
<dbReference type="EMBL" id="DSDS01000162">
    <property type="protein sequence ID" value="HET98487.1"/>
    <property type="molecule type" value="Genomic_DNA"/>
</dbReference>
<dbReference type="InterPro" id="IPR016040">
    <property type="entry name" value="NAD(P)-bd_dom"/>
</dbReference>
<comment type="function">
    <text evidence="6 7">Catalyzes the conversion of GDP-D-mannose to GDP-4-dehydro-6-deoxy-D-mannose.</text>
</comment>
<dbReference type="GO" id="GO:0070401">
    <property type="term" value="F:NADP+ binding"/>
    <property type="evidence" value="ECO:0007669"/>
    <property type="project" value="UniProtKB-UniRule"/>
</dbReference>
<evidence type="ECO:0000313" key="9">
    <source>
        <dbReference type="EMBL" id="HET98487.1"/>
    </source>
</evidence>
<dbReference type="SUPFAM" id="SSF51735">
    <property type="entry name" value="NAD(P)-binding Rossmann-fold domains"/>
    <property type="match status" value="1"/>
</dbReference>
<evidence type="ECO:0000256" key="2">
    <source>
        <dbReference type="ARBA" id="ARBA00001937"/>
    </source>
</evidence>
<organism evidence="9">
    <name type="scientific">Desulfurivibrio alkaliphilus</name>
    <dbReference type="NCBI Taxonomy" id="427923"/>
    <lineage>
        <taxon>Bacteria</taxon>
        <taxon>Pseudomonadati</taxon>
        <taxon>Thermodesulfobacteriota</taxon>
        <taxon>Desulfobulbia</taxon>
        <taxon>Desulfobulbales</taxon>
        <taxon>Desulfobulbaceae</taxon>
        <taxon>Desulfurivibrio</taxon>
    </lineage>
</organism>
<keyword evidence="7" id="KW-0521">NADP</keyword>
<dbReference type="Proteomes" id="UP000885986">
    <property type="component" value="Unassembled WGS sequence"/>
</dbReference>
<feature type="domain" description="NAD(P)-binding" evidence="8">
    <location>
        <begin position="6"/>
        <end position="337"/>
    </location>
</feature>
<dbReference type="FunFam" id="3.40.50.720:FF:000924">
    <property type="entry name" value="GDP-mannose 4,6 dehydratase"/>
    <property type="match status" value="1"/>
</dbReference>
<dbReference type="Gene3D" id="3.40.50.720">
    <property type="entry name" value="NAD(P)-binding Rossmann-like Domain"/>
    <property type="match status" value="1"/>
</dbReference>
<evidence type="ECO:0000256" key="6">
    <source>
        <dbReference type="ARBA" id="ARBA00059383"/>
    </source>
</evidence>
<dbReference type="CDD" id="cd05260">
    <property type="entry name" value="GDP_MD_SDR_e"/>
    <property type="match status" value="1"/>
</dbReference>
<comment type="caution">
    <text evidence="9">The sequence shown here is derived from an EMBL/GenBank/DDBJ whole genome shotgun (WGS) entry which is preliminary data.</text>
</comment>
<evidence type="ECO:0000256" key="5">
    <source>
        <dbReference type="ARBA" id="ARBA00023239"/>
    </source>
</evidence>
<dbReference type="InterPro" id="IPR006368">
    <property type="entry name" value="GDP_Man_deHydtase"/>
</dbReference>
<comment type="similarity">
    <text evidence="3 7">Belongs to the NAD(P)-dependent epimerase/dehydratase family. GDP-mannose 4,6-dehydratase subfamily.</text>
</comment>
<evidence type="ECO:0000256" key="1">
    <source>
        <dbReference type="ARBA" id="ARBA00000188"/>
    </source>
</evidence>
<evidence type="ECO:0000256" key="3">
    <source>
        <dbReference type="ARBA" id="ARBA00009263"/>
    </source>
</evidence>
<evidence type="ECO:0000256" key="4">
    <source>
        <dbReference type="ARBA" id="ARBA00011989"/>
    </source>
</evidence>
<evidence type="ECO:0000256" key="7">
    <source>
        <dbReference type="HAMAP-Rule" id="MF_00955"/>
    </source>
</evidence>
<dbReference type="HAMAP" id="MF_00955">
    <property type="entry name" value="GDP_Man_dehydratase"/>
    <property type="match status" value="1"/>
</dbReference>
<sequence length="363" mass="41641">MPKTALITGITGQDGAYLAEFLLAKGYIVHGLKRRTSLFNTDRIDHLYQDPHEPERRFILHHGDMTDSSSLIRIIQHTQPDEIYNLAAQSHVAVSFEEPEYTADSVALGALRILEAIRILGLTAKTRYYQASTSELYGLVQEVPQKETTPFYPRSPYAVAKLYAYWITVNYREAYGIYACNGILFNHESPVRGETFVTRKITRALPRIKLGLQDCLYLGNLNAKRDWGHAKDYVEMQWLMLQQERPEDFVIASGIQYSVRDFVNAAAGELGMKIEWRGEGVEEKGYWSERPDRPIVAVDPRYFRPTEVETLLGDPTKARERLGWIPKISFTELVAEMVRADLTCAQRDELVKNHGYKTMNYHE</sequence>
<dbReference type="NCBIfam" id="TIGR01472">
    <property type="entry name" value="gmd"/>
    <property type="match status" value="1"/>
</dbReference>
<comment type="cofactor">
    <cofactor evidence="2 7">
        <name>NADP(+)</name>
        <dbReference type="ChEBI" id="CHEBI:58349"/>
    </cofactor>
</comment>
<dbReference type="Gene3D" id="3.90.25.10">
    <property type="entry name" value="UDP-galactose 4-epimerase, domain 1"/>
    <property type="match status" value="1"/>
</dbReference>
<name>A0A7C2TIC7_9BACT</name>
<dbReference type="AlphaFoldDB" id="A0A7C2TIC7"/>
<feature type="binding site" evidence="7">
    <location>
        <position position="128"/>
    </location>
    <ligand>
        <name>NADP(+)</name>
        <dbReference type="ChEBI" id="CHEBI:58349"/>
    </ligand>
</feature>
<dbReference type="GO" id="GO:0042351">
    <property type="term" value="P:'de novo' GDP-L-fucose biosynthetic process"/>
    <property type="evidence" value="ECO:0007669"/>
    <property type="project" value="TreeGrafter"/>
</dbReference>
<reference evidence="9" key="1">
    <citation type="journal article" date="2020" name="mSystems">
        <title>Genome- and Community-Level Interaction Insights into Carbon Utilization and Element Cycling Functions of Hydrothermarchaeota in Hydrothermal Sediment.</title>
        <authorList>
            <person name="Zhou Z."/>
            <person name="Liu Y."/>
            <person name="Xu W."/>
            <person name="Pan J."/>
            <person name="Luo Z.H."/>
            <person name="Li M."/>
        </authorList>
    </citation>
    <scope>NUCLEOTIDE SEQUENCE [LARGE SCALE GENOMIC DNA]</scope>
    <source>
        <strain evidence="9">SpSt-1224</strain>
    </source>
</reference>
<dbReference type="PANTHER" id="PTHR43715">
    <property type="entry name" value="GDP-MANNOSE 4,6-DEHYDRATASE"/>
    <property type="match status" value="1"/>
</dbReference>
<comment type="caution">
    <text evidence="7">Lacks conserved residue(s) required for the propagation of feature annotation.</text>
</comment>
<dbReference type="InterPro" id="IPR036291">
    <property type="entry name" value="NAD(P)-bd_dom_sf"/>
</dbReference>